<protein>
    <submittedName>
        <fullName evidence="7">LysR family transcriptional regulator, glycine cleavage system transcriptional activator</fullName>
    </submittedName>
</protein>
<dbReference type="AlphaFoldDB" id="A0A1H7K2K3"/>
<keyword evidence="2" id="KW-0805">Transcription regulation</keyword>
<evidence type="ECO:0000259" key="6">
    <source>
        <dbReference type="PROSITE" id="PS50931"/>
    </source>
</evidence>
<keyword evidence="4" id="KW-0804">Transcription</keyword>
<dbReference type="Gene3D" id="3.40.190.10">
    <property type="entry name" value="Periplasmic binding protein-like II"/>
    <property type="match status" value="2"/>
</dbReference>
<proteinExistence type="inferred from homology"/>
<dbReference type="InterPro" id="IPR036390">
    <property type="entry name" value="WH_DNA-bd_sf"/>
</dbReference>
<gene>
    <name evidence="7" type="ORF">SAMN04515666_10250</name>
</gene>
<feature type="compositionally biased region" description="Low complexity" evidence="5">
    <location>
        <begin position="297"/>
        <end position="314"/>
    </location>
</feature>
<dbReference type="InterPro" id="IPR005119">
    <property type="entry name" value="LysR_subst-bd"/>
</dbReference>
<dbReference type="InterPro" id="IPR036388">
    <property type="entry name" value="WH-like_DNA-bd_sf"/>
</dbReference>
<evidence type="ECO:0000256" key="2">
    <source>
        <dbReference type="ARBA" id="ARBA00023015"/>
    </source>
</evidence>
<dbReference type="Pfam" id="PF00126">
    <property type="entry name" value="HTH_1"/>
    <property type="match status" value="1"/>
</dbReference>
<dbReference type="Pfam" id="PF03466">
    <property type="entry name" value="LysR_substrate"/>
    <property type="match status" value="1"/>
</dbReference>
<dbReference type="InterPro" id="IPR058163">
    <property type="entry name" value="LysR-type_TF_proteobact-type"/>
</dbReference>
<dbReference type="GO" id="GO:0003700">
    <property type="term" value="F:DNA-binding transcription factor activity"/>
    <property type="evidence" value="ECO:0007669"/>
    <property type="project" value="InterPro"/>
</dbReference>
<comment type="similarity">
    <text evidence="1">Belongs to the LysR transcriptional regulatory family.</text>
</comment>
<dbReference type="EMBL" id="FOAN01000002">
    <property type="protein sequence ID" value="SEK80660.1"/>
    <property type="molecule type" value="Genomic_DNA"/>
</dbReference>
<dbReference type="STRING" id="1036779.SAMN04515666_10250"/>
<feature type="region of interest" description="Disordered" evidence="5">
    <location>
        <begin position="297"/>
        <end position="323"/>
    </location>
</feature>
<evidence type="ECO:0000313" key="8">
    <source>
        <dbReference type="Proteomes" id="UP000199664"/>
    </source>
</evidence>
<dbReference type="GO" id="GO:0043565">
    <property type="term" value="F:sequence-specific DNA binding"/>
    <property type="evidence" value="ECO:0007669"/>
    <property type="project" value="TreeGrafter"/>
</dbReference>
<accession>A0A1H7K2K3</accession>
<evidence type="ECO:0000256" key="4">
    <source>
        <dbReference type="ARBA" id="ARBA00023163"/>
    </source>
</evidence>
<dbReference type="PROSITE" id="PS50931">
    <property type="entry name" value="HTH_LYSR"/>
    <property type="match status" value="1"/>
</dbReference>
<dbReference type="SUPFAM" id="SSF53850">
    <property type="entry name" value="Periplasmic binding protein-like II"/>
    <property type="match status" value="1"/>
</dbReference>
<reference evidence="8" key="1">
    <citation type="submission" date="2016-10" db="EMBL/GenBank/DDBJ databases">
        <authorList>
            <person name="Varghese N."/>
            <person name="Submissions S."/>
        </authorList>
    </citation>
    <scope>NUCLEOTIDE SEQUENCE [LARGE SCALE GENOMIC DNA]</scope>
    <source>
        <strain evidence="8">LMG 26383,CCUG 61248,R- 45681</strain>
    </source>
</reference>
<dbReference type="RefSeq" id="WP_091830747.1">
    <property type="nucleotide sequence ID" value="NZ_FOAN01000002.1"/>
</dbReference>
<dbReference type="CDD" id="cd08432">
    <property type="entry name" value="PBP2_GcdR_TrpI_HvrB_AmpR_like"/>
    <property type="match status" value="1"/>
</dbReference>
<dbReference type="PANTHER" id="PTHR30537:SF74">
    <property type="entry name" value="HTH-TYPE TRANSCRIPTIONAL REGULATOR TRPI"/>
    <property type="match status" value="1"/>
</dbReference>
<name>A0A1H7K2K3_9HYPH</name>
<evidence type="ECO:0000313" key="7">
    <source>
        <dbReference type="EMBL" id="SEK80660.1"/>
    </source>
</evidence>
<sequence length="323" mass="34990">MNDLATGLPPLSAIRAFEAAARHGSFTRAAAELGMTQAAVSYQIKLLEERLGLPLFQRQARRVVLTEAGERLASSVMDSFDGLRAAFAAVTQTAEGVLSIQALPTIASNWLVPRLGLFQCANPGLAVRMTTKVGLSDPQADDCDVAIRRGSGQWPGLEAHWVMKSEFTPLCGPNLFRDLGRPPQPSDLLHVKRIGKTEAWDRWFAAAGVNSEATPVEAGFDLAVQQLEVTAALAGNGAAMCSPIFFRRELCEGLLVQPFDLMLPGGYDYWLTYPARRRTARKISLFRDWLLEQAREPAPISSAPSSPASPGSAARHPDYSCPS</sequence>
<dbReference type="InterPro" id="IPR000847">
    <property type="entry name" value="LysR_HTH_N"/>
</dbReference>
<dbReference type="PRINTS" id="PR00039">
    <property type="entry name" value="HTHLYSR"/>
</dbReference>
<organism evidence="7 8">
    <name type="scientific">Bosea lupini</name>
    <dbReference type="NCBI Taxonomy" id="1036779"/>
    <lineage>
        <taxon>Bacteria</taxon>
        <taxon>Pseudomonadati</taxon>
        <taxon>Pseudomonadota</taxon>
        <taxon>Alphaproteobacteria</taxon>
        <taxon>Hyphomicrobiales</taxon>
        <taxon>Boseaceae</taxon>
        <taxon>Bosea</taxon>
    </lineage>
</organism>
<feature type="domain" description="HTH lysR-type" evidence="6">
    <location>
        <begin position="9"/>
        <end position="66"/>
    </location>
</feature>
<dbReference type="GO" id="GO:0006351">
    <property type="term" value="P:DNA-templated transcription"/>
    <property type="evidence" value="ECO:0007669"/>
    <property type="project" value="TreeGrafter"/>
</dbReference>
<keyword evidence="3" id="KW-0238">DNA-binding</keyword>
<dbReference type="OrthoDB" id="9807765at2"/>
<dbReference type="FunFam" id="1.10.10.10:FF:000038">
    <property type="entry name" value="Glycine cleavage system transcriptional activator"/>
    <property type="match status" value="1"/>
</dbReference>
<evidence type="ECO:0000256" key="5">
    <source>
        <dbReference type="SAM" id="MobiDB-lite"/>
    </source>
</evidence>
<keyword evidence="8" id="KW-1185">Reference proteome</keyword>
<dbReference type="SUPFAM" id="SSF46785">
    <property type="entry name" value="Winged helix' DNA-binding domain"/>
    <property type="match status" value="1"/>
</dbReference>
<dbReference type="Gene3D" id="1.10.10.10">
    <property type="entry name" value="Winged helix-like DNA-binding domain superfamily/Winged helix DNA-binding domain"/>
    <property type="match status" value="1"/>
</dbReference>
<dbReference type="PANTHER" id="PTHR30537">
    <property type="entry name" value="HTH-TYPE TRANSCRIPTIONAL REGULATOR"/>
    <property type="match status" value="1"/>
</dbReference>
<dbReference type="Proteomes" id="UP000199664">
    <property type="component" value="Unassembled WGS sequence"/>
</dbReference>
<evidence type="ECO:0000256" key="3">
    <source>
        <dbReference type="ARBA" id="ARBA00023125"/>
    </source>
</evidence>
<evidence type="ECO:0000256" key="1">
    <source>
        <dbReference type="ARBA" id="ARBA00009437"/>
    </source>
</evidence>